<dbReference type="FunFam" id="2.60.40.10:FF:000090">
    <property type="entry name" value="Protein-glutamine gamma-glutamyltransferase 2"/>
    <property type="match status" value="1"/>
</dbReference>
<evidence type="ECO:0000256" key="5">
    <source>
        <dbReference type="ARBA" id="ARBA00023315"/>
    </source>
</evidence>
<dbReference type="SUPFAM" id="SSF54001">
    <property type="entry name" value="Cysteine proteinases"/>
    <property type="match status" value="1"/>
</dbReference>
<feature type="binding site" evidence="8">
    <location>
        <position position="271"/>
    </location>
    <ligand>
        <name>Ca(2+)</name>
        <dbReference type="ChEBI" id="CHEBI:29108"/>
    </ligand>
</feature>
<dbReference type="InterPro" id="IPR008958">
    <property type="entry name" value="Transglutaminase_C"/>
</dbReference>
<dbReference type="InterPro" id="IPR036985">
    <property type="entry name" value="Transglutaminase-like_sf"/>
</dbReference>
<dbReference type="InterPro" id="IPR038765">
    <property type="entry name" value="Papain-like_cys_pep_sf"/>
</dbReference>
<dbReference type="InParanoid" id="A0A6J2PBS8"/>
<feature type="binding site" evidence="8">
    <location>
        <position position="320"/>
    </location>
    <ligand>
        <name>Ca(2+)</name>
        <dbReference type="ChEBI" id="CHEBI:29108"/>
    </ligand>
</feature>
<feature type="domain" description="Transglutaminase-like" evidence="10">
    <location>
        <begin position="140"/>
        <end position="234"/>
    </location>
</feature>
<protein>
    <recommendedName>
        <fullName evidence="6">protein-glutamine gamma-glutamyltransferase</fullName>
        <ecNumber evidence="6">2.3.2.13</ecNumber>
    </recommendedName>
</protein>
<dbReference type="FunFam" id="3.90.260.10:FF:000001">
    <property type="entry name" value="Protein-glutamine gamma-glutamyltransferase 2"/>
    <property type="match status" value="1"/>
</dbReference>
<dbReference type="InterPro" id="IPR036238">
    <property type="entry name" value="Transglutaminase_C_sf"/>
</dbReference>
<sequence>MQLPSLVVLFNPWCPEDWVYLRDEKERQEYVMNEQGTIFTGSKNYIFSLPWDYGQFEDNMVEICLMILDLNRKHLIDPGDDVSARCNPLYVGRVVSAMINTQDDRGVLEGNWGDSFPNGLSPSHWSGSYAILKHWYNTDAHPVKYGQCWVFAGVMCSVMRLLGIPCRVVSNFESAHDNNKNLVIDTFYSDYGVAEKPTHDSIWNFHVWTEAWMKRPDLGANGKYDGWQVLDPTPQEQSFGVYCCGPAPVRAILDGETDLKYDIPFVFAEVNADCSDWLLYADGSKKKIFSDTSRVGQNTSTKAVGSKTRVDITNTYKHKEGTEKERTVFDYAVTRDYSKIDGDEGDEWDEDFEVEGEEIDDDEEEDTGENVEVDEVSDGTDDEEEEDDESEDEETSGGAGDATDVVIPPPVYIQFEEMTPPTNGKNVRLKLILQSKSKTPRLLSINISVQAMRYNGRPIVNIQTQVKEKILYPGTDTVIFIRIPFSLYHKAMVHSDNMKVSVRVTDVKNPEYIYLAEDDIVLINPPISVKFVKCRVRVDCIARVEVIFMNPTINETLTGCTLTLSGSGLLGDELKIRTPDLKPRNRIRVNTAITPYKTGEKTLVADFDCDTFKDIKCSCKVNIRA</sequence>
<dbReference type="GO" id="GO:0046872">
    <property type="term" value="F:metal ion binding"/>
    <property type="evidence" value="ECO:0007669"/>
    <property type="project" value="UniProtKB-KW"/>
</dbReference>
<organism evidence="11 12">
    <name type="scientific">Cottoperca gobio</name>
    <name type="common">Frogmouth</name>
    <name type="synonym">Aphritis gobio</name>
    <dbReference type="NCBI Taxonomy" id="56716"/>
    <lineage>
        <taxon>Eukaryota</taxon>
        <taxon>Metazoa</taxon>
        <taxon>Chordata</taxon>
        <taxon>Craniata</taxon>
        <taxon>Vertebrata</taxon>
        <taxon>Euteleostomi</taxon>
        <taxon>Actinopterygii</taxon>
        <taxon>Neopterygii</taxon>
        <taxon>Teleostei</taxon>
        <taxon>Neoteleostei</taxon>
        <taxon>Acanthomorphata</taxon>
        <taxon>Eupercaria</taxon>
        <taxon>Perciformes</taxon>
        <taxon>Notothenioidei</taxon>
        <taxon>Bovichtidae</taxon>
        <taxon>Cottoperca</taxon>
    </lineage>
</organism>
<dbReference type="AlphaFoldDB" id="A0A6J2PBS8"/>
<keyword evidence="11" id="KW-1185">Reference proteome</keyword>
<dbReference type="Gene3D" id="2.60.40.10">
    <property type="entry name" value="Immunoglobulins"/>
    <property type="match status" value="2"/>
</dbReference>
<dbReference type="GO" id="GO:0005739">
    <property type="term" value="C:mitochondrion"/>
    <property type="evidence" value="ECO:0007669"/>
    <property type="project" value="TreeGrafter"/>
</dbReference>
<dbReference type="GeneID" id="115005081"/>
<gene>
    <name evidence="12" type="primary">LOC115005081</name>
</gene>
<evidence type="ECO:0000256" key="3">
    <source>
        <dbReference type="ARBA" id="ARBA00022723"/>
    </source>
</evidence>
<dbReference type="InterPro" id="IPR002931">
    <property type="entry name" value="Transglutaminase-like"/>
</dbReference>
<feature type="binding site" evidence="8">
    <location>
        <position position="325"/>
    </location>
    <ligand>
        <name>Ca(2+)</name>
        <dbReference type="ChEBI" id="CHEBI:29108"/>
    </ligand>
</feature>
<keyword evidence="2" id="KW-0808">Transferase</keyword>
<evidence type="ECO:0000313" key="11">
    <source>
        <dbReference type="Proteomes" id="UP000504630"/>
    </source>
</evidence>
<dbReference type="KEGG" id="cgob:115005081"/>
<reference evidence="12" key="1">
    <citation type="submission" date="2025-08" db="UniProtKB">
        <authorList>
            <consortium name="RefSeq"/>
        </authorList>
    </citation>
    <scope>IDENTIFICATION</scope>
</reference>
<dbReference type="PANTHER" id="PTHR11590:SF6">
    <property type="entry name" value="PROTEIN-GLUTAMINE GAMMA-GLUTAMYLTRANSFERASE 2"/>
    <property type="match status" value="1"/>
</dbReference>
<proteinExistence type="inferred from homology"/>
<dbReference type="OrthoDB" id="437511at2759"/>
<feature type="compositionally biased region" description="Acidic residues" evidence="9">
    <location>
        <begin position="356"/>
        <end position="395"/>
    </location>
</feature>
<dbReference type="Pfam" id="PF01841">
    <property type="entry name" value="Transglut_core"/>
    <property type="match status" value="1"/>
</dbReference>
<dbReference type="Gene3D" id="3.90.260.10">
    <property type="entry name" value="Transglutaminase-like"/>
    <property type="match status" value="1"/>
</dbReference>
<evidence type="ECO:0000256" key="7">
    <source>
        <dbReference type="PIRSR" id="PIRSR000459-1"/>
    </source>
</evidence>
<evidence type="ECO:0000259" key="10">
    <source>
        <dbReference type="SMART" id="SM00460"/>
    </source>
</evidence>
<evidence type="ECO:0000256" key="4">
    <source>
        <dbReference type="ARBA" id="ARBA00022837"/>
    </source>
</evidence>
<evidence type="ECO:0000313" key="12">
    <source>
        <dbReference type="RefSeq" id="XP_029282741.1"/>
    </source>
</evidence>
<evidence type="ECO:0000256" key="2">
    <source>
        <dbReference type="ARBA" id="ARBA00022679"/>
    </source>
</evidence>
<evidence type="ECO:0000256" key="8">
    <source>
        <dbReference type="PIRSR" id="PIRSR000459-2"/>
    </source>
</evidence>
<dbReference type="GO" id="GO:0003810">
    <property type="term" value="F:protein-glutamine gamma-glutamyltransferase activity"/>
    <property type="evidence" value="ECO:0007669"/>
    <property type="project" value="UniProtKB-EC"/>
</dbReference>
<feature type="active site" evidence="7">
    <location>
        <position position="231"/>
    </location>
</feature>
<keyword evidence="3 8" id="KW-0479">Metal-binding</keyword>
<feature type="region of interest" description="Disordered" evidence="9">
    <location>
        <begin position="356"/>
        <end position="406"/>
    </location>
</feature>
<accession>A0A6J2PBS8</accession>
<name>A0A6J2PBS8_COTGO</name>
<dbReference type="InterPro" id="IPR050779">
    <property type="entry name" value="Transglutaminase"/>
</dbReference>
<feature type="binding site" evidence="8">
    <location>
        <position position="273"/>
    </location>
    <ligand>
        <name>Ca(2+)</name>
        <dbReference type="ChEBI" id="CHEBI:29108"/>
    </ligand>
</feature>
<dbReference type="SUPFAM" id="SSF49309">
    <property type="entry name" value="Transglutaminase, two C-terminal domains"/>
    <property type="match status" value="2"/>
</dbReference>
<comment type="similarity">
    <text evidence="1">Belongs to the transglutaminase superfamily. Transglutaminase family.</text>
</comment>
<evidence type="ECO:0000256" key="1">
    <source>
        <dbReference type="ARBA" id="ARBA00005968"/>
    </source>
</evidence>
<keyword evidence="4 8" id="KW-0106">Calcium</keyword>
<dbReference type="InterPro" id="IPR013783">
    <property type="entry name" value="Ig-like_fold"/>
</dbReference>
<dbReference type="Proteomes" id="UP000504630">
    <property type="component" value="Unplaced"/>
</dbReference>
<evidence type="ECO:0000256" key="6">
    <source>
        <dbReference type="ARBA" id="ARBA00024222"/>
    </source>
</evidence>
<dbReference type="Pfam" id="PF00927">
    <property type="entry name" value="Transglut_C"/>
    <property type="match status" value="1"/>
</dbReference>
<dbReference type="SMART" id="SM00460">
    <property type="entry name" value="TGc"/>
    <property type="match status" value="1"/>
</dbReference>
<dbReference type="RefSeq" id="XP_029282741.1">
    <property type="nucleotide sequence ID" value="XM_029426881.1"/>
</dbReference>
<dbReference type="InterPro" id="IPR023608">
    <property type="entry name" value="Transglutaminase_animal"/>
</dbReference>
<evidence type="ECO:0000256" key="9">
    <source>
        <dbReference type="SAM" id="MobiDB-lite"/>
    </source>
</evidence>
<dbReference type="EC" id="2.3.2.13" evidence="6"/>
<comment type="cofactor">
    <cofactor evidence="8">
        <name>Ca(2+)</name>
        <dbReference type="ChEBI" id="CHEBI:29108"/>
    </cofactor>
    <text evidence="8">Binds 1 Ca(2+) ion per subunit.</text>
</comment>
<feature type="active site" evidence="7">
    <location>
        <position position="206"/>
    </location>
</feature>
<dbReference type="PANTHER" id="PTHR11590">
    <property type="entry name" value="PROTEIN-GLUTAMINE GAMMA-GLUTAMYLTRANSFERASE"/>
    <property type="match status" value="1"/>
</dbReference>
<feature type="active site" evidence="7">
    <location>
        <position position="148"/>
    </location>
</feature>
<keyword evidence="5" id="KW-0012">Acyltransferase</keyword>
<dbReference type="PIRSF" id="PIRSF000459">
    <property type="entry name" value="TGM_EBP42"/>
    <property type="match status" value="1"/>
</dbReference>